<gene>
    <name evidence="8" type="ORF">F3087_11790</name>
</gene>
<dbReference type="InterPro" id="IPR034610">
    <property type="entry name" value="L-fuconate_dehydratase"/>
</dbReference>
<dbReference type="GO" id="GO:0009063">
    <property type="term" value="P:amino acid catabolic process"/>
    <property type="evidence" value="ECO:0007669"/>
    <property type="project" value="InterPro"/>
</dbReference>
<evidence type="ECO:0000313" key="9">
    <source>
        <dbReference type="Proteomes" id="UP000323876"/>
    </source>
</evidence>
<keyword evidence="6" id="KW-0456">Lyase</keyword>
<keyword evidence="9" id="KW-1185">Reference proteome</keyword>
<dbReference type="SFLD" id="SFLDF00111">
    <property type="entry name" value="L-fuconate_dehydratase"/>
    <property type="match status" value="1"/>
</dbReference>
<name>A0A5N0EQA4_9NOCA</name>
<dbReference type="SMART" id="SM00922">
    <property type="entry name" value="MR_MLE"/>
    <property type="match status" value="1"/>
</dbReference>
<keyword evidence="5" id="KW-0460">Magnesium</keyword>
<dbReference type="Pfam" id="PF13378">
    <property type="entry name" value="MR_MLE_C"/>
    <property type="match status" value="1"/>
</dbReference>
<dbReference type="InterPro" id="IPR018110">
    <property type="entry name" value="Mandel_Rmase/mucon_lact_enz_CS"/>
</dbReference>
<dbReference type="PANTHER" id="PTHR13794">
    <property type="entry name" value="ENOLASE SUPERFAMILY, MANDELATE RACEMASE"/>
    <property type="match status" value="1"/>
</dbReference>
<dbReference type="InterPro" id="IPR013342">
    <property type="entry name" value="Mandelate_racemase_C"/>
</dbReference>
<dbReference type="PANTHER" id="PTHR13794:SF58">
    <property type="entry name" value="MITOCHONDRIAL ENOLASE SUPERFAMILY MEMBER 1"/>
    <property type="match status" value="1"/>
</dbReference>
<dbReference type="Gene3D" id="3.20.20.120">
    <property type="entry name" value="Enolase-like C-terminal domain"/>
    <property type="match status" value="1"/>
</dbReference>
<dbReference type="InterPro" id="IPR013341">
    <property type="entry name" value="Mandelate_racemase_N_dom"/>
</dbReference>
<reference evidence="8 9" key="1">
    <citation type="submission" date="2019-09" db="EMBL/GenBank/DDBJ databases">
        <authorList>
            <person name="Wang X."/>
        </authorList>
    </citation>
    <scope>NUCLEOTIDE SEQUENCE [LARGE SCALE GENOMIC DNA]</scope>
    <source>
        <strain evidence="8 9">CICC 11023</strain>
    </source>
</reference>
<dbReference type="Proteomes" id="UP000323876">
    <property type="component" value="Unassembled WGS sequence"/>
</dbReference>
<dbReference type="GO" id="GO:0000287">
    <property type="term" value="F:magnesium ion binding"/>
    <property type="evidence" value="ECO:0007669"/>
    <property type="project" value="TreeGrafter"/>
</dbReference>
<accession>A0A5N0EQA4</accession>
<dbReference type="Gene3D" id="3.30.390.10">
    <property type="entry name" value="Enolase-like, N-terminal domain"/>
    <property type="match status" value="1"/>
</dbReference>
<comment type="caution">
    <text evidence="8">The sequence shown here is derived from an EMBL/GenBank/DDBJ whole genome shotgun (WGS) entry which is preliminary data.</text>
</comment>
<dbReference type="InterPro" id="IPR029065">
    <property type="entry name" value="Enolase_C-like"/>
</dbReference>
<organism evidence="8 9">
    <name type="scientific">Nocardia colli</name>
    <dbReference type="NCBI Taxonomy" id="2545717"/>
    <lineage>
        <taxon>Bacteria</taxon>
        <taxon>Bacillati</taxon>
        <taxon>Actinomycetota</taxon>
        <taxon>Actinomycetes</taxon>
        <taxon>Mycobacteriales</taxon>
        <taxon>Nocardiaceae</taxon>
        <taxon>Nocardia</taxon>
    </lineage>
</organism>
<protein>
    <recommendedName>
        <fullName evidence="3">L-fuconate dehydratase</fullName>
        <ecNumber evidence="3">4.2.1.68</ecNumber>
    </recommendedName>
</protein>
<evidence type="ECO:0000256" key="2">
    <source>
        <dbReference type="ARBA" id="ARBA00001946"/>
    </source>
</evidence>
<dbReference type="EMBL" id="VXLC01000003">
    <property type="protein sequence ID" value="KAA8889701.1"/>
    <property type="molecule type" value="Genomic_DNA"/>
</dbReference>
<dbReference type="InterPro" id="IPR036849">
    <property type="entry name" value="Enolase-like_C_sf"/>
</dbReference>
<comment type="catalytic activity">
    <reaction evidence="1">
        <text>L-fuconate = 2-dehydro-3-deoxy-L-fuconate + H2O</text>
        <dbReference type="Rhea" id="RHEA:22772"/>
        <dbReference type="ChEBI" id="CHEBI:15377"/>
        <dbReference type="ChEBI" id="CHEBI:21291"/>
        <dbReference type="ChEBI" id="CHEBI:37448"/>
        <dbReference type="EC" id="4.2.1.68"/>
    </reaction>
</comment>
<dbReference type="SUPFAM" id="SSF51604">
    <property type="entry name" value="Enolase C-terminal domain-like"/>
    <property type="match status" value="1"/>
</dbReference>
<dbReference type="SFLD" id="SFLDS00001">
    <property type="entry name" value="Enolase"/>
    <property type="match status" value="1"/>
</dbReference>
<dbReference type="Pfam" id="PF02746">
    <property type="entry name" value="MR_MLE_N"/>
    <property type="match status" value="1"/>
</dbReference>
<dbReference type="RefSeq" id="WP_150401857.1">
    <property type="nucleotide sequence ID" value="NZ_VXLC01000003.1"/>
</dbReference>
<dbReference type="OrthoDB" id="5241672at2"/>
<dbReference type="PROSITE" id="PS00909">
    <property type="entry name" value="MR_MLE_2"/>
    <property type="match status" value="1"/>
</dbReference>
<dbReference type="GO" id="GO:0050023">
    <property type="term" value="F:L-fuconate dehydratase activity"/>
    <property type="evidence" value="ECO:0007669"/>
    <property type="project" value="UniProtKB-EC"/>
</dbReference>
<sequence length="445" mass="48642">MAHLTALDTSDVRFPTSRELDGSDAMNPDPDYSAAYVILRTDDPAGPQGHGFAFTIGRGNDVQRVAIESLEHLVLGRSVAEITGNLGGFARDLAADSQLRWLGPEKGVMQMAVGAVLNAAWDLTAKLAGKPVWQLVAEMSPEQIVDLIDFRYLTDALTPDEALRILRRAEPGKQERTDRLLDIGYPAYTTSPGWLGYSDDKLARLARQAVADGFETIKIKVGRDVEEDVRRIKVAREAIGPDIGLAVDANQRWDVDAAVDWISRLAQANPAWVEEPTSPDDILGHAAIRKRVAPVRISTGEHGQNRILFKQLLQAGSVDILQIDAARVAGVNENLAILLLAAKFGVPVVPHAGGVGLCELVQHLAMIDYVAITGTTEGRAIEFVDHLHEHFRHPVRVAGGRYLAPREPGFSAEMWPDSLRDYTYPSGAAWRADPQARPSRQQENS</sequence>
<proteinExistence type="predicted"/>
<evidence type="ECO:0000256" key="3">
    <source>
        <dbReference type="ARBA" id="ARBA00013142"/>
    </source>
</evidence>
<dbReference type="GO" id="GO:0016052">
    <property type="term" value="P:carbohydrate catabolic process"/>
    <property type="evidence" value="ECO:0007669"/>
    <property type="project" value="InterPro"/>
</dbReference>
<evidence type="ECO:0000256" key="5">
    <source>
        <dbReference type="ARBA" id="ARBA00022842"/>
    </source>
</evidence>
<comment type="cofactor">
    <cofactor evidence="2">
        <name>Mg(2+)</name>
        <dbReference type="ChEBI" id="CHEBI:18420"/>
    </cofactor>
</comment>
<dbReference type="AlphaFoldDB" id="A0A5N0EQA4"/>
<dbReference type="FunFam" id="3.20.20.120:FF:000007">
    <property type="entry name" value="Mitochondrial enolase superfamily member 1"/>
    <property type="match status" value="1"/>
</dbReference>
<evidence type="ECO:0000256" key="1">
    <source>
        <dbReference type="ARBA" id="ARBA00001737"/>
    </source>
</evidence>
<dbReference type="SFLD" id="SFLDG00179">
    <property type="entry name" value="mandelate_racemase"/>
    <property type="match status" value="1"/>
</dbReference>
<evidence type="ECO:0000313" key="8">
    <source>
        <dbReference type="EMBL" id="KAA8889701.1"/>
    </source>
</evidence>
<evidence type="ECO:0000259" key="7">
    <source>
        <dbReference type="SMART" id="SM00922"/>
    </source>
</evidence>
<dbReference type="InterPro" id="IPR029017">
    <property type="entry name" value="Enolase-like_N"/>
</dbReference>
<evidence type="ECO:0000256" key="4">
    <source>
        <dbReference type="ARBA" id="ARBA00022723"/>
    </source>
</evidence>
<keyword evidence="4" id="KW-0479">Metal-binding</keyword>
<dbReference type="EC" id="4.2.1.68" evidence="3"/>
<feature type="domain" description="Mandelate racemase/muconate lactonizing enzyme C-terminal" evidence="7">
    <location>
        <begin position="199"/>
        <end position="295"/>
    </location>
</feature>
<dbReference type="SUPFAM" id="SSF54826">
    <property type="entry name" value="Enolase N-terminal domain-like"/>
    <property type="match status" value="1"/>
</dbReference>
<evidence type="ECO:0000256" key="6">
    <source>
        <dbReference type="ARBA" id="ARBA00023239"/>
    </source>
</evidence>
<dbReference type="InterPro" id="IPR046945">
    <property type="entry name" value="RHMD-like"/>
</dbReference>